<reference evidence="2" key="1">
    <citation type="submission" date="2015-04" db="EMBL/GenBank/DDBJ databases">
        <title>The genome sequence of the plant pathogenic Rhizarian Plasmodiophora brassicae reveals insights in its biotrophic life cycle and the origin of chitin synthesis.</title>
        <authorList>
            <person name="Schwelm A."/>
            <person name="Fogelqvist J."/>
            <person name="Knaust A."/>
            <person name="Julke S."/>
            <person name="Lilja T."/>
            <person name="Dhandapani V."/>
            <person name="Bonilla-Rosso G."/>
            <person name="Karlsson M."/>
            <person name="Shevchenko A."/>
            <person name="Choi S.R."/>
            <person name="Kim H.G."/>
            <person name="Park J.Y."/>
            <person name="Lim Y.P."/>
            <person name="Ludwig-Muller J."/>
            <person name="Dixelius C."/>
        </authorList>
    </citation>
    <scope>NUCLEOTIDE SEQUENCE</scope>
    <source>
        <tissue evidence="2">Potato root galls</tissue>
    </source>
</reference>
<proteinExistence type="predicted"/>
<sequence>RRLPFDCSEPFKKSPEQVQFFPFEIGLMSIESHIQFACAGNPESRADRARHYQCILEGIASQHITDQDIASVLDQIDTYITSNLTSRSSLELLSYLTSNSSLQSSLCVILQGHPCLNSLLTIARSNSRSRSDVILLIKTWCNHAILSSWALSSYQALIDQFPGDLSVFDPCTSRQDWGNKFKMDLITACERIKFSQDMRVVRSIQDRVLLCLMELDHEATVDILLQINDGCQEIINNKRNYSDFPAEPLQAKVKAITFEEERVPHILLSGPIHDPPPSIPVPPSSSSTESESDPFHLIAARDSHPTTFGSDPNGLSSLFGSIAVRDDLKCEEPPTETDPIIMLFDPLKK</sequence>
<dbReference type="AlphaFoldDB" id="A0A0H5RA59"/>
<organism evidence="2">
    <name type="scientific">Spongospora subterranea</name>
    <dbReference type="NCBI Taxonomy" id="70186"/>
    <lineage>
        <taxon>Eukaryota</taxon>
        <taxon>Sar</taxon>
        <taxon>Rhizaria</taxon>
        <taxon>Endomyxa</taxon>
        <taxon>Phytomyxea</taxon>
        <taxon>Plasmodiophorida</taxon>
        <taxon>Plasmodiophoridae</taxon>
        <taxon>Spongospora</taxon>
    </lineage>
</organism>
<protein>
    <submittedName>
        <fullName evidence="2">Uncharacterized protein</fullName>
    </submittedName>
</protein>
<name>A0A0H5RA59_9EUKA</name>
<feature type="non-terminal residue" evidence="2">
    <location>
        <position position="1"/>
    </location>
</feature>
<dbReference type="EMBL" id="HACM01010244">
    <property type="protein sequence ID" value="CRZ10686.1"/>
    <property type="molecule type" value="Transcribed_RNA"/>
</dbReference>
<feature type="compositionally biased region" description="Pro residues" evidence="1">
    <location>
        <begin position="273"/>
        <end position="283"/>
    </location>
</feature>
<evidence type="ECO:0000256" key="1">
    <source>
        <dbReference type="SAM" id="MobiDB-lite"/>
    </source>
</evidence>
<accession>A0A0H5RA59</accession>
<evidence type="ECO:0000313" key="2">
    <source>
        <dbReference type="EMBL" id="CRZ10686.1"/>
    </source>
</evidence>
<feature type="region of interest" description="Disordered" evidence="1">
    <location>
        <begin position="269"/>
        <end position="293"/>
    </location>
</feature>